<dbReference type="InterPro" id="IPR001977">
    <property type="entry name" value="Depp_CoAkinase"/>
</dbReference>
<gene>
    <name evidence="3" type="primary">coaE</name>
    <name evidence="5" type="ORF">C7B81_00925</name>
</gene>
<evidence type="ECO:0000256" key="4">
    <source>
        <dbReference type="NCBIfam" id="TIGR00152"/>
    </source>
</evidence>
<keyword evidence="1 3" id="KW-0547">Nucleotide-binding</keyword>
<keyword evidence="3" id="KW-0808">Transferase</keyword>
<dbReference type="PROSITE" id="PS51219">
    <property type="entry name" value="DPCK"/>
    <property type="match status" value="1"/>
</dbReference>
<reference evidence="5 6" key="1">
    <citation type="submission" date="2018-03" db="EMBL/GenBank/DDBJ databases">
        <title>The ancient ancestry and fast evolution of plastids.</title>
        <authorList>
            <person name="Moore K.R."/>
            <person name="Magnabosco C."/>
            <person name="Momper L."/>
            <person name="Gold D.A."/>
            <person name="Bosak T."/>
            <person name="Fournier G.P."/>
        </authorList>
    </citation>
    <scope>NUCLEOTIDE SEQUENCE [LARGE SCALE GENOMIC DNA]</scope>
    <source>
        <strain evidence="5 6">CCALA 015</strain>
    </source>
</reference>
<keyword evidence="3 5" id="KW-0418">Kinase</keyword>
<feature type="binding site" evidence="3">
    <location>
        <begin position="16"/>
        <end position="21"/>
    </location>
    <ligand>
        <name>ATP</name>
        <dbReference type="ChEBI" id="CHEBI:30616"/>
    </ligand>
</feature>
<comment type="function">
    <text evidence="3">Catalyzes the phosphorylation of the 3'-hydroxyl group of dephosphocoenzyme A to form coenzyme A.</text>
</comment>
<comment type="similarity">
    <text evidence="3">Belongs to the CoaE family.</text>
</comment>
<dbReference type="EMBL" id="PVWP01000001">
    <property type="protein sequence ID" value="PSB39248.1"/>
    <property type="molecule type" value="Genomic_DNA"/>
</dbReference>
<dbReference type="HAMAP" id="MF_00376">
    <property type="entry name" value="Dephospho_CoA_kinase"/>
    <property type="match status" value="1"/>
</dbReference>
<dbReference type="RefSeq" id="WP_106219444.1">
    <property type="nucleotide sequence ID" value="NZ_PVWP01000001.1"/>
</dbReference>
<comment type="pathway">
    <text evidence="3">Cofactor biosynthesis; coenzyme A biosynthesis; CoA from (R)-pantothenate: step 5/5.</text>
</comment>
<comment type="subcellular location">
    <subcellularLocation>
        <location evidence="3">Cytoplasm</location>
    </subcellularLocation>
</comment>
<comment type="catalytic activity">
    <reaction evidence="3">
        <text>3'-dephospho-CoA + ATP = ADP + CoA + H(+)</text>
        <dbReference type="Rhea" id="RHEA:18245"/>
        <dbReference type="ChEBI" id="CHEBI:15378"/>
        <dbReference type="ChEBI" id="CHEBI:30616"/>
        <dbReference type="ChEBI" id="CHEBI:57287"/>
        <dbReference type="ChEBI" id="CHEBI:57328"/>
        <dbReference type="ChEBI" id="CHEBI:456216"/>
        <dbReference type="EC" id="2.7.1.24"/>
    </reaction>
</comment>
<keyword evidence="3" id="KW-0173">Coenzyme A biosynthesis</keyword>
<evidence type="ECO:0000256" key="1">
    <source>
        <dbReference type="ARBA" id="ARBA00022741"/>
    </source>
</evidence>
<evidence type="ECO:0000313" key="6">
    <source>
        <dbReference type="Proteomes" id="UP000238218"/>
    </source>
</evidence>
<name>A0ABX5FBF8_9CHRO</name>
<dbReference type="NCBIfam" id="TIGR00152">
    <property type="entry name" value="dephospho-CoA kinase"/>
    <property type="match status" value="1"/>
</dbReference>
<dbReference type="Gene3D" id="3.40.50.300">
    <property type="entry name" value="P-loop containing nucleotide triphosphate hydrolases"/>
    <property type="match status" value="1"/>
</dbReference>
<dbReference type="GO" id="GO:0016301">
    <property type="term" value="F:kinase activity"/>
    <property type="evidence" value="ECO:0007669"/>
    <property type="project" value="UniProtKB-KW"/>
</dbReference>
<proteinExistence type="inferred from homology"/>
<keyword evidence="3" id="KW-0963">Cytoplasm</keyword>
<dbReference type="InterPro" id="IPR027417">
    <property type="entry name" value="P-loop_NTPase"/>
</dbReference>
<evidence type="ECO:0000256" key="2">
    <source>
        <dbReference type="ARBA" id="ARBA00022840"/>
    </source>
</evidence>
<comment type="caution">
    <text evidence="5">The sequence shown here is derived from an EMBL/GenBank/DDBJ whole genome shotgun (WGS) entry which is preliminary data.</text>
</comment>
<dbReference type="PANTHER" id="PTHR10695:SF46">
    <property type="entry name" value="BIFUNCTIONAL COENZYME A SYNTHASE-RELATED"/>
    <property type="match status" value="1"/>
</dbReference>
<dbReference type="EC" id="2.7.1.24" evidence="3 4"/>
<dbReference type="Pfam" id="PF01121">
    <property type="entry name" value="CoaE"/>
    <property type="match status" value="1"/>
</dbReference>
<evidence type="ECO:0000313" key="5">
    <source>
        <dbReference type="EMBL" id="PSB39248.1"/>
    </source>
</evidence>
<organism evidence="5 6">
    <name type="scientific">Aphanothece cf. minutissima CCALA 015</name>
    <dbReference type="NCBI Taxonomy" id="2107695"/>
    <lineage>
        <taxon>Bacteria</taxon>
        <taxon>Bacillati</taxon>
        <taxon>Cyanobacteriota</taxon>
        <taxon>Cyanophyceae</taxon>
        <taxon>Oscillatoriophycideae</taxon>
        <taxon>Chroococcales</taxon>
        <taxon>Aphanothecaceae</taxon>
        <taxon>Aphanothece</taxon>
    </lineage>
</organism>
<accession>A0ABX5FBF8</accession>
<keyword evidence="2 3" id="KW-0067">ATP-binding</keyword>
<dbReference type="Proteomes" id="UP000238218">
    <property type="component" value="Unassembled WGS sequence"/>
</dbReference>
<evidence type="ECO:0000256" key="3">
    <source>
        <dbReference type="HAMAP-Rule" id="MF_00376"/>
    </source>
</evidence>
<dbReference type="CDD" id="cd02022">
    <property type="entry name" value="DPCK"/>
    <property type="match status" value="1"/>
</dbReference>
<sequence length="220" mass="22973">MALPPQRRIGLTGGIASGKSTVGRLLTERGLPVLDADVYAREALAPGSPGAAAVLERFGERVALAGAATRALAGAAAPALDRAALGRIVFNDAAELRWLEQLVHPLVRQRFATELNGLQHEPAVVLMIPLLFEAGLEELCSEVWLVDCDEDQQLQRLMGRDGLGEADARARLAAQWPLARKRALATVVLDNRGGPVALAPQVAAALRAGAAAAAPSPPPA</sequence>
<keyword evidence="6" id="KW-1185">Reference proteome</keyword>
<dbReference type="PANTHER" id="PTHR10695">
    <property type="entry name" value="DEPHOSPHO-COA KINASE-RELATED"/>
    <property type="match status" value="1"/>
</dbReference>
<protein>
    <recommendedName>
        <fullName evidence="3 4">Dephospho-CoA kinase</fullName>
        <ecNumber evidence="3 4">2.7.1.24</ecNumber>
    </recommendedName>
    <alternativeName>
        <fullName evidence="3">Dephosphocoenzyme A kinase</fullName>
    </alternativeName>
</protein>
<dbReference type="SUPFAM" id="SSF52540">
    <property type="entry name" value="P-loop containing nucleoside triphosphate hydrolases"/>
    <property type="match status" value="1"/>
</dbReference>